<dbReference type="InterPro" id="IPR003373">
    <property type="entry name" value="Fe2_transport_prot-B"/>
</dbReference>
<evidence type="ECO:0000256" key="5">
    <source>
        <dbReference type="ARBA" id="ARBA00022496"/>
    </source>
</evidence>
<keyword evidence="8 15" id="KW-1133">Transmembrane helix</keyword>
<dbReference type="PATRIC" id="fig|1134406.4.peg.3618"/>
<feature type="transmembrane region" description="Helical" evidence="15">
    <location>
        <begin position="113"/>
        <end position="134"/>
    </location>
</feature>
<evidence type="ECO:0000256" key="11">
    <source>
        <dbReference type="ARBA" id="ARBA00023134"/>
    </source>
</evidence>
<keyword evidence="20" id="KW-1185">Reference proteome</keyword>
<evidence type="ECO:0000256" key="2">
    <source>
        <dbReference type="ARBA" id="ARBA00004651"/>
    </source>
</evidence>
<comment type="function">
    <text evidence="1 15">Probable transporter of a GTP-driven Fe(2+) uptake system.</text>
</comment>
<keyword evidence="3 15" id="KW-0813">Transport</keyword>
<dbReference type="Pfam" id="PF17910">
    <property type="entry name" value="FeoB_Cyto"/>
    <property type="match status" value="1"/>
</dbReference>
<evidence type="ECO:0000313" key="20">
    <source>
        <dbReference type="Proteomes" id="UP000050417"/>
    </source>
</evidence>
<evidence type="ECO:0000256" key="13">
    <source>
        <dbReference type="ARBA" id="ARBA00031200"/>
    </source>
</evidence>
<evidence type="ECO:0000256" key="15">
    <source>
        <dbReference type="RuleBase" id="RU362098"/>
    </source>
</evidence>
<evidence type="ECO:0000256" key="7">
    <source>
        <dbReference type="ARBA" id="ARBA00022741"/>
    </source>
</evidence>
<feature type="transmembrane region" description="Helical" evidence="15">
    <location>
        <begin position="154"/>
        <end position="172"/>
    </location>
</feature>
<evidence type="ECO:0000256" key="8">
    <source>
        <dbReference type="ARBA" id="ARBA00022989"/>
    </source>
</evidence>
<dbReference type="PANTHER" id="PTHR43185:SF1">
    <property type="entry name" value="FE(2+) TRANSPORTER FEOB"/>
    <property type="match status" value="1"/>
</dbReference>
<feature type="domain" description="Nucleoside transporter/FeoB GTPase Gate" evidence="17">
    <location>
        <begin position="351"/>
        <end position="536"/>
    </location>
</feature>
<organism evidence="19 20">
    <name type="scientific">Ornatilinea apprima</name>
    <dbReference type="NCBI Taxonomy" id="1134406"/>
    <lineage>
        <taxon>Bacteria</taxon>
        <taxon>Bacillati</taxon>
        <taxon>Chloroflexota</taxon>
        <taxon>Anaerolineae</taxon>
        <taxon>Anaerolineales</taxon>
        <taxon>Anaerolineaceae</taxon>
        <taxon>Ornatilinea</taxon>
    </lineage>
</organism>
<dbReference type="GO" id="GO:0005886">
    <property type="term" value="C:plasma membrane"/>
    <property type="evidence" value="ECO:0007669"/>
    <property type="project" value="UniProtKB-SubCell"/>
</dbReference>
<comment type="subcellular location">
    <subcellularLocation>
        <location evidence="15">Cell inner membrane</location>
        <topology evidence="15">Multi-pass membrane protein</topology>
    </subcellularLocation>
    <subcellularLocation>
        <location evidence="2">Cell membrane</location>
        <topology evidence="2">Multi-pass membrane protein</topology>
    </subcellularLocation>
</comment>
<feature type="domain" description="Nucleoside transporter/FeoB GTPase Gate" evidence="17">
    <location>
        <begin position="188"/>
        <end position="281"/>
    </location>
</feature>
<dbReference type="Pfam" id="PF07670">
    <property type="entry name" value="Gate"/>
    <property type="match status" value="2"/>
</dbReference>
<feature type="transmembrane region" description="Helical" evidence="15">
    <location>
        <begin position="290"/>
        <end position="310"/>
    </location>
</feature>
<evidence type="ECO:0000256" key="4">
    <source>
        <dbReference type="ARBA" id="ARBA00022475"/>
    </source>
</evidence>
<feature type="transmembrane region" description="Helical" evidence="15">
    <location>
        <begin position="541"/>
        <end position="566"/>
    </location>
</feature>
<keyword evidence="9 15" id="KW-0408">Iron</keyword>
<gene>
    <name evidence="19" type="ORF">ADN00_15925</name>
</gene>
<evidence type="ECO:0000259" key="18">
    <source>
        <dbReference type="Pfam" id="PF17910"/>
    </source>
</evidence>
<evidence type="ECO:0000259" key="17">
    <source>
        <dbReference type="Pfam" id="PF07670"/>
    </source>
</evidence>
<keyword evidence="4" id="KW-1003">Cell membrane</keyword>
<keyword evidence="5 15" id="KW-0410">Iron transport</keyword>
<dbReference type="Gene3D" id="1.10.287.1770">
    <property type="match status" value="1"/>
</dbReference>
<dbReference type="InterPro" id="IPR011642">
    <property type="entry name" value="Gate_dom"/>
</dbReference>
<keyword evidence="10" id="KW-0406">Ion transport</keyword>
<comment type="similarity">
    <text evidence="15">Belongs to the TRAFAC class TrmE-Era-EngA-EngB-Septin-like GTPase superfamily. FeoB GTPase (TC 9.A.8) family.</text>
</comment>
<feature type="transmembrane region" description="Helical" evidence="15">
    <location>
        <begin position="258"/>
        <end position="284"/>
    </location>
</feature>
<evidence type="ECO:0000259" key="16">
    <source>
        <dbReference type="Pfam" id="PF07664"/>
    </source>
</evidence>
<evidence type="ECO:0000256" key="3">
    <source>
        <dbReference type="ARBA" id="ARBA00022448"/>
    </source>
</evidence>
<proteinExistence type="inferred from homology"/>
<evidence type="ECO:0000256" key="9">
    <source>
        <dbReference type="ARBA" id="ARBA00023004"/>
    </source>
</evidence>
<dbReference type="Proteomes" id="UP000050417">
    <property type="component" value="Unassembled WGS sequence"/>
</dbReference>
<dbReference type="STRING" id="1134406.ADN00_15925"/>
<keyword evidence="12 15" id="KW-0472">Membrane</keyword>
<evidence type="ECO:0000256" key="14">
    <source>
        <dbReference type="NCBIfam" id="TIGR00437"/>
    </source>
</evidence>
<dbReference type="NCBIfam" id="TIGR00437">
    <property type="entry name" value="feoB"/>
    <property type="match status" value="1"/>
</dbReference>
<protein>
    <recommendedName>
        <fullName evidence="13 14">Ferrous iron transport protein B</fullName>
    </recommendedName>
</protein>
<evidence type="ECO:0000256" key="1">
    <source>
        <dbReference type="ARBA" id="ARBA00003926"/>
    </source>
</evidence>
<feature type="transmembrane region" description="Helical" evidence="15">
    <location>
        <begin position="508"/>
        <end position="529"/>
    </location>
</feature>
<feature type="domain" description="Ferrous iron transport protein B C-terminal" evidence="16">
    <location>
        <begin position="292"/>
        <end position="345"/>
    </location>
</feature>
<dbReference type="PANTHER" id="PTHR43185">
    <property type="entry name" value="FERROUS IRON TRANSPORT PROTEIN B"/>
    <property type="match status" value="1"/>
</dbReference>
<keyword evidence="6 15" id="KW-0812">Transmembrane</keyword>
<evidence type="ECO:0000313" key="19">
    <source>
        <dbReference type="EMBL" id="KPL72108.1"/>
    </source>
</evidence>
<dbReference type="GO" id="GO:0005525">
    <property type="term" value="F:GTP binding"/>
    <property type="evidence" value="ECO:0007669"/>
    <property type="project" value="UniProtKB-KW"/>
</dbReference>
<keyword evidence="11 15" id="KW-0342">GTP-binding</keyword>
<dbReference type="EMBL" id="LGCL01000040">
    <property type="protein sequence ID" value="KPL72108.1"/>
    <property type="molecule type" value="Genomic_DNA"/>
</dbReference>
<dbReference type="InterPro" id="IPR041069">
    <property type="entry name" value="FeoB_Cyto"/>
</dbReference>
<comment type="caution">
    <text evidence="19">The sequence shown here is derived from an EMBL/GenBank/DDBJ whole genome shotgun (WGS) entry which is preliminary data.</text>
</comment>
<evidence type="ECO:0000256" key="10">
    <source>
        <dbReference type="ARBA" id="ARBA00023065"/>
    </source>
</evidence>
<dbReference type="Pfam" id="PF07664">
    <property type="entry name" value="FeoB_C"/>
    <property type="match status" value="1"/>
</dbReference>
<dbReference type="GO" id="GO:0015093">
    <property type="term" value="F:ferrous iron transmembrane transporter activity"/>
    <property type="evidence" value="ECO:0007669"/>
    <property type="project" value="UniProtKB-UniRule"/>
</dbReference>
<evidence type="ECO:0000256" key="6">
    <source>
        <dbReference type="ARBA" id="ARBA00022692"/>
    </source>
</evidence>
<feature type="transmembrane region" description="Helical" evidence="15">
    <location>
        <begin position="179"/>
        <end position="204"/>
    </location>
</feature>
<accession>A0A0P6WZ98</accession>
<feature type="domain" description="FeoB cytosolic helical" evidence="18">
    <location>
        <begin position="3"/>
        <end position="97"/>
    </location>
</feature>
<feature type="transmembrane region" description="Helical" evidence="15">
    <location>
        <begin position="224"/>
        <end position="246"/>
    </location>
</feature>
<dbReference type="InterPro" id="IPR011640">
    <property type="entry name" value="Fe2_transport_prot_B_C"/>
</dbReference>
<keyword evidence="7" id="KW-0547">Nucleotide-binding</keyword>
<dbReference type="InterPro" id="IPR050860">
    <property type="entry name" value="FeoB_GTPase"/>
</dbReference>
<name>A0A0P6WZ98_9CHLR</name>
<reference evidence="19 20" key="1">
    <citation type="submission" date="2015-07" db="EMBL/GenBank/DDBJ databases">
        <title>Genome sequence of Ornatilinea apprima DSM 23815.</title>
        <authorList>
            <person name="Hemp J."/>
            <person name="Ward L.M."/>
            <person name="Pace L.A."/>
            <person name="Fischer W.W."/>
        </authorList>
    </citation>
    <scope>NUCLEOTIDE SEQUENCE [LARGE SCALE GENOMIC DNA]</scope>
    <source>
        <strain evidence="19 20">P3M-1</strain>
    </source>
</reference>
<sequence>MDYGREVEEEIVRLQQIIEDYPTVSERYPTRWLAIKLLEQDEDVYKKLQKLEGGMEIFNEAQKSHGHLHIVFGDDADTIMADRRYGWINGLVRESVKYTRPDKITFSDRVDQFVTNQYIGVPLFLLMMWVVFMFTTNVSTPYIDWIDGAINGPLTRWMVALLGAAGAGGTWVESLLVDGIIAGVGGILTFVPVLIALYLALAVLEDSGYMARGAFVMDNLMHVFGLHGKSFVPLVIGFGCTVPAMYATRTLESRKDRILTGLLVPFMSCGARLPVYVLFATIFFPENPGVVVFWLYLIGVLLAILAGILLRKFIFQGKEPSPFVMELPSYRMPTLKAIWIHTWERTSSFLKKASTVIMVASVVIWLLLSIPVSGSENFARVTPENSAFGKMSSLIAPILKPLGFGEWQISGALVSGLTGKEVIITTLAQAYGESQTAAGEEETAQLYIGRDIGGILVSFVEATGDTLRAIPGIFGIQIGQGEATQESTSLMNTIENSFDRSSNGHGKLAAFSFLIFVLLYTPCVVALAAEKQELGSKWMWFTTLGQAGLAWLASFLVFQGGILLGLG</sequence>
<evidence type="ECO:0000256" key="12">
    <source>
        <dbReference type="ARBA" id="ARBA00023136"/>
    </source>
</evidence>
<dbReference type="AlphaFoldDB" id="A0A0P6WZ98"/>